<dbReference type="GO" id="GO:0016020">
    <property type="term" value="C:membrane"/>
    <property type="evidence" value="ECO:0007669"/>
    <property type="project" value="UniProtKB-SubCell"/>
</dbReference>
<gene>
    <name evidence="9" type="ORF">PMIN01_12723</name>
</gene>
<feature type="transmembrane region" description="Helical" evidence="7">
    <location>
        <begin position="162"/>
        <end position="189"/>
    </location>
</feature>
<dbReference type="InterPro" id="IPR052337">
    <property type="entry name" value="SAT4-like"/>
</dbReference>
<evidence type="ECO:0000256" key="6">
    <source>
        <dbReference type="SAM" id="MobiDB-lite"/>
    </source>
</evidence>
<dbReference type="Pfam" id="PF20684">
    <property type="entry name" value="Fung_rhodopsin"/>
    <property type="match status" value="1"/>
</dbReference>
<dbReference type="InterPro" id="IPR049326">
    <property type="entry name" value="Rhodopsin_dom_fungi"/>
</dbReference>
<evidence type="ECO:0000256" key="3">
    <source>
        <dbReference type="ARBA" id="ARBA00022989"/>
    </source>
</evidence>
<feature type="transmembrane region" description="Helical" evidence="7">
    <location>
        <begin position="43"/>
        <end position="66"/>
    </location>
</feature>
<feature type="transmembrane region" description="Helical" evidence="7">
    <location>
        <begin position="12"/>
        <end position="31"/>
    </location>
</feature>
<evidence type="ECO:0000256" key="5">
    <source>
        <dbReference type="ARBA" id="ARBA00038359"/>
    </source>
</evidence>
<evidence type="ECO:0000256" key="4">
    <source>
        <dbReference type="ARBA" id="ARBA00023136"/>
    </source>
</evidence>
<keyword evidence="3 7" id="KW-1133">Transmembrane helix</keyword>
<evidence type="ECO:0000256" key="2">
    <source>
        <dbReference type="ARBA" id="ARBA00022692"/>
    </source>
</evidence>
<feature type="region of interest" description="Disordered" evidence="6">
    <location>
        <begin position="317"/>
        <end position="347"/>
    </location>
</feature>
<keyword evidence="10" id="KW-1185">Reference proteome</keyword>
<comment type="caution">
    <text evidence="9">The sequence shown here is derived from an EMBL/GenBank/DDBJ whole genome shotgun (WGS) entry which is preliminary data.</text>
</comment>
<feature type="transmembrane region" description="Helical" evidence="7">
    <location>
        <begin position="122"/>
        <end position="142"/>
    </location>
</feature>
<dbReference type="EMBL" id="WJXW01000017">
    <property type="protein sequence ID" value="KAF9729033.1"/>
    <property type="molecule type" value="Genomic_DNA"/>
</dbReference>
<keyword evidence="2 7" id="KW-0812">Transmembrane</keyword>
<organism evidence="9 10">
    <name type="scientific">Paraphaeosphaeria minitans</name>
    <dbReference type="NCBI Taxonomy" id="565426"/>
    <lineage>
        <taxon>Eukaryota</taxon>
        <taxon>Fungi</taxon>
        <taxon>Dikarya</taxon>
        <taxon>Ascomycota</taxon>
        <taxon>Pezizomycotina</taxon>
        <taxon>Dothideomycetes</taxon>
        <taxon>Pleosporomycetidae</taxon>
        <taxon>Pleosporales</taxon>
        <taxon>Massarineae</taxon>
        <taxon>Didymosphaeriaceae</taxon>
        <taxon>Paraphaeosphaeria</taxon>
    </lineage>
</organism>
<evidence type="ECO:0000313" key="9">
    <source>
        <dbReference type="EMBL" id="KAF9729033.1"/>
    </source>
</evidence>
<feature type="transmembrane region" description="Helical" evidence="7">
    <location>
        <begin position="92"/>
        <end position="110"/>
    </location>
</feature>
<comment type="similarity">
    <text evidence="5">Belongs to the SAT4 family.</text>
</comment>
<accession>A0A9P6G5D3</accession>
<dbReference type="Proteomes" id="UP000756921">
    <property type="component" value="Unassembled WGS sequence"/>
</dbReference>
<sequence length="347" mass="38786">MAMTSLQPLAYAVAYVTFFIGTTSMGLRAYCRIRFLKTWGWDDMWALAILIFSIGQQIILHMFLYWGCGLHMDTLSPVQQFNVGLWLFIEELMYYTVHFIIKMSLLTFYLRLSRSPTLRKLIFLGMSFNVAIFLTNLLSAIFQCVPFDEILHPGTHPNAVCINRLALLVAPSVLNIIEDIYILVLPISTVWNLQMTLRRRVAVLSVIAFGASAVIVACFRLIPLFELYASPDVSWILGKMVIVAALEIQLAIVASNLPAMKALWLHLTRSSTNGSGEPSGSKGYKLSSMERKAAGSRYGSNKRGSITMLERGILSTESEEELTRMASKVAREDSNRDSYREGAAGTA</sequence>
<evidence type="ECO:0000256" key="1">
    <source>
        <dbReference type="ARBA" id="ARBA00004141"/>
    </source>
</evidence>
<feature type="transmembrane region" description="Helical" evidence="7">
    <location>
        <begin position="234"/>
        <end position="254"/>
    </location>
</feature>
<feature type="transmembrane region" description="Helical" evidence="7">
    <location>
        <begin position="201"/>
        <end position="222"/>
    </location>
</feature>
<evidence type="ECO:0000256" key="7">
    <source>
        <dbReference type="SAM" id="Phobius"/>
    </source>
</evidence>
<proteinExistence type="inferred from homology"/>
<comment type="subcellular location">
    <subcellularLocation>
        <location evidence="1">Membrane</location>
        <topology evidence="1">Multi-pass membrane protein</topology>
    </subcellularLocation>
</comment>
<evidence type="ECO:0000259" key="8">
    <source>
        <dbReference type="Pfam" id="PF20684"/>
    </source>
</evidence>
<protein>
    <submittedName>
        <fullName evidence="9">Integral membrane protein</fullName>
    </submittedName>
</protein>
<keyword evidence="4 7" id="KW-0472">Membrane</keyword>
<name>A0A9P6G5D3_9PLEO</name>
<dbReference type="AlphaFoldDB" id="A0A9P6G5D3"/>
<feature type="compositionally biased region" description="Basic and acidic residues" evidence="6">
    <location>
        <begin position="329"/>
        <end position="340"/>
    </location>
</feature>
<dbReference type="PANTHER" id="PTHR33048:SF47">
    <property type="entry name" value="INTEGRAL MEMBRANE PROTEIN-RELATED"/>
    <property type="match status" value="1"/>
</dbReference>
<dbReference type="PANTHER" id="PTHR33048">
    <property type="entry name" value="PTH11-LIKE INTEGRAL MEMBRANE PROTEIN (AFU_ORTHOLOGUE AFUA_5G11245)"/>
    <property type="match status" value="1"/>
</dbReference>
<reference evidence="9" key="1">
    <citation type="journal article" date="2020" name="Mol. Plant Microbe Interact.">
        <title>Genome Sequence of the Biocontrol Agent Coniothyrium minitans strain Conio (IMI 134523).</title>
        <authorList>
            <person name="Patel D."/>
            <person name="Shittu T.A."/>
            <person name="Baroncelli R."/>
            <person name="Muthumeenakshi S."/>
            <person name="Osborne T.H."/>
            <person name="Janganan T.K."/>
            <person name="Sreenivasaprasad S."/>
        </authorList>
    </citation>
    <scope>NUCLEOTIDE SEQUENCE</scope>
    <source>
        <strain evidence="9">Conio</strain>
    </source>
</reference>
<feature type="domain" description="Rhodopsin" evidence="8">
    <location>
        <begin position="27"/>
        <end position="264"/>
    </location>
</feature>
<evidence type="ECO:0000313" key="10">
    <source>
        <dbReference type="Proteomes" id="UP000756921"/>
    </source>
</evidence>
<dbReference type="OrthoDB" id="5329176at2759"/>